<feature type="compositionally biased region" description="Acidic residues" evidence="1">
    <location>
        <begin position="1"/>
        <end position="10"/>
    </location>
</feature>
<reference evidence="2" key="1">
    <citation type="submission" date="2020-08" db="EMBL/GenBank/DDBJ databases">
        <title>Genome sequencing and assembly of the red palm weevil Rhynchophorus ferrugineus.</title>
        <authorList>
            <person name="Dias G.B."/>
            <person name="Bergman C.M."/>
            <person name="Manee M."/>
        </authorList>
    </citation>
    <scope>NUCLEOTIDE SEQUENCE</scope>
    <source>
        <strain evidence="2">AA-2017</strain>
        <tissue evidence="2">Whole larva</tissue>
    </source>
</reference>
<dbReference type="Proteomes" id="UP000625711">
    <property type="component" value="Unassembled WGS sequence"/>
</dbReference>
<accession>A0A834MFX0</accession>
<feature type="region of interest" description="Disordered" evidence="1">
    <location>
        <begin position="1"/>
        <end position="38"/>
    </location>
</feature>
<evidence type="ECO:0000256" key="1">
    <source>
        <dbReference type="SAM" id="MobiDB-lite"/>
    </source>
</evidence>
<name>A0A834MFX0_RHYFE</name>
<protein>
    <submittedName>
        <fullName evidence="2">Uncharacterized protein</fullName>
    </submittedName>
</protein>
<dbReference type="EMBL" id="JAACXV010000402">
    <property type="protein sequence ID" value="KAF7278385.1"/>
    <property type="molecule type" value="Genomic_DNA"/>
</dbReference>
<gene>
    <name evidence="2" type="ORF">GWI33_008513</name>
</gene>
<keyword evidence="3" id="KW-1185">Reference proteome</keyword>
<evidence type="ECO:0000313" key="2">
    <source>
        <dbReference type="EMBL" id="KAF7278385.1"/>
    </source>
</evidence>
<comment type="caution">
    <text evidence="2">The sequence shown here is derived from an EMBL/GenBank/DDBJ whole genome shotgun (WGS) entry which is preliminary data.</text>
</comment>
<dbReference type="AlphaFoldDB" id="A0A834MFX0"/>
<evidence type="ECO:0000313" key="3">
    <source>
        <dbReference type="Proteomes" id="UP000625711"/>
    </source>
</evidence>
<organism evidence="2 3">
    <name type="scientific">Rhynchophorus ferrugineus</name>
    <name type="common">Red palm weevil</name>
    <name type="synonym">Curculio ferrugineus</name>
    <dbReference type="NCBI Taxonomy" id="354439"/>
    <lineage>
        <taxon>Eukaryota</taxon>
        <taxon>Metazoa</taxon>
        <taxon>Ecdysozoa</taxon>
        <taxon>Arthropoda</taxon>
        <taxon>Hexapoda</taxon>
        <taxon>Insecta</taxon>
        <taxon>Pterygota</taxon>
        <taxon>Neoptera</taxon>
        <taxon>Endopterygota</taxon>
        <taxon>Coleoptera</taxon>
        <taxon>Polyphaga</taxon>
        <taxon>Cucujiformia</taxon>
        <taxon>Curculionidae</taxon>
        <taxon>Dryophthorinae</taxon>
        <taxon>Rhynchophorus</taxon>
    </lineage>
</organism>
<sequence>MDMSSGEEEGNSSAGGRSSSPESDWPLVENGAAVMGDPGLDLPEECELHKTQLLENGHVCQILIPDDKCEVHDGVNGAIYDAQNNMES</sequence>
<proteinExistence type="predicted"/>
<feature type="compositionally biased region" description="Low complexity" evidence="1">
    <location>
        <begin position="11"/>
        <end position="23"/>
    </location>
</feature>